<proteinExistence type="inferred from homology"/>
<protein>
    <recommendedName>
        <fullName evidence="4">Glycosyltransferase 2-like domain-containing protein</fullName>
    </recommendedName>
</protein>
<reference evidence="5" key="1">
    <citation type="submission" date="2018-06" db="EMBL/GenBank/DDBJ databases">
        <authorList>
            <person name="Zhirakovskaya E."/>
        </authorList>
    </citation>
    <scope>NUCLEOTIDE SEQUENCE</scope>
</reference>
<feature type="domain" description="Glycosyltransferase 2-like" evidence="4">
    <location>
        <begin position="18"/>
        <end position="186"/>
    </location>
</feature>
<evidence type="ECO:0000313" key="5">
    <source>
        <dbReference type="EMBL" id="VAW33263.1"/>
    </source>
</evidence>
<evidence type="ECO:0000256" key="3">
    <source>
        <dbReference type="ARBA" id="ARBA00022679"/>
    </source>
</evidence>
<dbReference type="Pfam" id="PF00535">
    <property type="entry name" value="Glycos_transf_2"/>
    <property type="match status" value="1"/>
</dbReference>
<dbReference type="GO" id="GO:0016757">
    <property type="term" value="F:glycosyltransferase activity"/>
    <property type="evidence" value="ECO:0007669"/>
    <property type="project" value="UniProtKB-KW"/>
</dbReference>
<evidence type="ECO:0000256" key="2">
    <source>
        <dbReference type="ARBA" id="ARBA00022676"/>
    </source>
</evidence>
<dbReference type="PANTHER" id="PTHR43179:SF12">
    <property type="entry name" value="GALACTOFURANOSYLTRANSFERASE GLFT2"/>
    <property type="match status" value="1"/>
</dbReference>
<dbReference type="InterPro" id="IPR001173">
    <property type="entry name" value="Glyco_trans_2-like"/>
</dbReference>
<dbReference type="Gene3D" id="3.90.550.10">
    <property type="entry name" value="Spore Coat Polysaccharide Biosynthesis Protein SpsA, Chain A"/>
    <property type="match status" value="1"/>
</dbReference>
<dbReference type="AlphaFoldDB" id="A0A3B0UYP0"/>
<organism evidence="5">
    <name type="scientific">hydrothermal vent metagenome</name>
    <dbReference type="NCBI Taxonomy" id="652676"/>
    <lineage>
        <taxon>unclassified sequences</taxon>
        <taxon>metagenomes</taxon>
        <taxon>ecological metagenomes</taxon>
    </lineage>
</organism>
<keyword evidence="2" id="KW-0328">Glycosyltransferase</keyword>
<feature type="non-terminal residue" evidence="5">
    <location>
        <position position="262"/>
    </location>
</feature>
<dbReference type="EMBL" id="UOEU01000435">
    <property type="protein sequence ID" value="VAW33263.1"/>
    <property type="molecule type" value="Genomic_DNA"/>
</dbReference>
<dbReference type="CDD" id="cd04186">
    <property type="entry name" value="GT_2_like_c"/>
    <property type="match status" value="1"/>
</dbReference>
<dbReference type="SUPFAM" id="SSF53448">
    <property type="entry name" value="Nucleotide-diphospho-sugar transferases"/>
    <property type="match status" value="1"/>
</dbReference>
<evidence type="ECO:0000256" key="1">
    <source>
        <dbReference type="ARBA" id="ARBA00006739"/>
    </source>
</evidence>
<evidence type="ECO:0000259" key="4">
    <source>
        <dbReference type="Pfam" id="PF00535"/>
    </source>
</evidence>
<name>A0A3B0UYP0_9ZZZZ</name>
<dbReference type="InterPro" id="IPR029044">
    <property type="entry name" value="Nucleotide-diphossugar_trans"/>
</dbReference>
<gene>
    <name evidence="5" type="ORF">MNBD_CHLOROFLEXI01-2328</name>
</gene>
<comment type="similarity">
    <text evidence="1">Belongs to the glycosyltransferase 2 family.</text>
</comment>
<dbReference type="PANTHER" id="PTHR43179">
    <property type="entry name" value="RHAMNOSYLTRANSFERASE WBBL"/>
    <property type="match status" value="1"/>
</dbReference>
<keyword evidence="3" id="KW-0808">Transferase</keyword>
<sequence length="262" mass="29066">MIDQSFSSQSTQVEPLVSVIIVTFNSDPYILDCLNALQSQAYQAVEIIIYDNASSDRTISFIQTNFPAVKLMIGKTNLGFAAANNLAANEAKGEFLAFLNPDTIAEPNWLHPLIKTVTTNTTIGAVTPQIVFAHDPARVNTCGNTVHLSGITYCQQYDQPLSKGEPYTVSAVSGAAFVISQKLFEALGGFEERFFMYYEDTDLSLRIHCAGLLCTAVPASIVRHVYKPAFSAQKIFYLERNRYLSLFSLISWQLFLFMMPSL</sequence>
<accession>A0A3B0UYP0</accession>